<evidence type="ECO:0000313" key="3">
    <source>
        <dbReference type="Proteomes" id="UP001236585"/>
    </source>
</evidence>
<reference evidence="2 3" key="1">
    <citation type="journal article" date="2023" name="Microbiol. Resour. Announc.">
        <title>Complete Genome Sequence of Mycobacterium wuenschmanii, a novel Nontuberculous Mycobacterium Isolated from a captive population of Amazon Milk Frogs.</title>
        <authorList>
            <person name="Hicks J."/>
            <person name="Zeineldin M."/>
            <person name="Ward H."/>
            <person name="Wuenschmann A."/>
            <person name="Camp P."/>
            <person name="Farrell D."/>
            <person name="Lehman K."/>
            <person name="Thacker T."/>
            <person name="Cuthbert E."/>
        </authorList>
    </citation>
    <scope>NUCLEOTIDE SEQUENCE [LARGE SCALE GENOMIC DNA]</scope>
    <source>
        <strain evidence="2 3">Wuenschmanii</strain>
    </source>
</reference>
<name>A0ABY8W3W8_9MYCO</name>
<evidence type="ECO:0000313" key="2">
    <source>
        <dbReference type="EMBL" id="WIM89751.1"/>
    </source>
</evidence>
<keyword evidence="3" id="KW-1185">Reference proteome</keyword>
<dbReference type="RefSeq" id="WP_285190488.1">
    <property type="nucleotide sequence ID" value="NZ_CP126981.1"/>
</dbReference>
<dbReference type="Proteomes" id="UP001236585">
    <property type="component" value="Chromosome"/>
</dbReference>
<evidence type="ECO:0000256" key="1">
    <source>
        <dbReference type="SAM" id="MobiDB-lite"/>
    </source>
</evidence>
<sequence length="267" mass="29028">MGMFDYIAYEAPCPICGHALTGWQSQSGGCELRRLTPAQLWEQRNDPYYGEEQNAAGITVYDNCGRCGTWVEFHLKDGSVDWTDAELQQFTDTGTLPPKKRGPLLPNRRSATEPLSADEAKLLDEAGLPKPYEDNAHAVDGVLSVTARMLSTAYTEDEVASALGIPASEVRDRRAARTLWAVDDVGEWHYPAVQFDGTPPRPIPGLDVVLPALPADLHPAAVAGFLETPQSDLAKDGRPLTVREWLTGGGDIDEILSLIDTATWLGA</sequence>
<accession>A0ABY8W3W8</accession>
<protein>
    <submittedName>
        <fullName evidence="2">Uncharacterized protein</fullName>
    </submittedName>
</protein>
<dbReference type="EMBL" id="CP126981">
    <property type="protein sequence ID" value="WIM89751.1"/>
    <property type="molecule type" value="Genomic_DNA"/>
</dbReference>
<gene>
    <name evidence="2" type="ORF">PT015_10165</name>
</gene>
<organism evidence="2 3">
    <name type="scientific">Candidatus Mycobacterium wuenschmannii</name>
    <dbReference type="NCBI Taxonomy" id="3027808"/>
    <lineage>
        <taxon>Bacteria</taxon>
        <taxon>Bacillati</taxon>
        <taxon>Actinomycetota</taxon>
        <taxon>Actinomycetes</taxon>
        <taxon>Mycobacteriales</taxon>
        <taxon>Mycobacteriaceae</taxon>
        <taxon>Mycobacterium</taxon>
    </lineage>
</organism>
<proteinExistence type="predicted"/>
<feature type="region of interest" description="Disordered" evidence="1">
    <location>
        <begin position="90"/>
        <end position="114"/>
    </location>
</feature>